<reference evidence="1 2" key="1">
    <citation type="submission" date="2015-03" db="EMBL/GenBank/DDBJ databases">
        <authorList>
            <person name="Murphy D."/>
        </authorList>
    </citation>
    <scope>NUCLEOTIDE SEQUENCE [LARGE SCALE GENOMIC DNA]</scope>
    <source>
        <strain evidence="1 2">BR165/97</strain>
    </source>
</reference>
<accession>A0A0T9N2V2</accession>
<evidence type="ECO:0000313" key="2">
    <source>
        <dbReference type="Proteomes" id="UP000038750"/>
    </source>
</evidence>
<gene>
    <name evidence="1" type="ORF">ERS008530_04539</name>
</gene>
<protein>
    <submittedName>
        <fullName evidence="1">Uncharacterized protein</fullName>
    </submittedName>
</protein>
<dbReference type="KEGG" id="yin:CH53_2966"/>
<name>A0A0T9N2V2_YERIN</name>
<proteinExistence type="predicted"/>
<evidence type="ECO:0000313" key="1">
    <source>
        <dbReference type="EMBL" id="CNG73064.1"/>
    </source>
</evidence>
<dbReference type="AlphaFoldDB" id="A0A0T9N2V2"/>
<sequence length="51" mass="5732">MNMSPWKIPSSAKKTSSEIIYGRDNDSVYTASSGIRVMFWAVSDLRVIATY</sequence>
<dbReference type="Proteomes" id="UP000038750">
    <property type="component" value="Unassembled WGS sequence"/>
</dbReference>
<organism evidence="1 2">
    <name type="scientific">Yersinia intermedia</name>
    <dbReference type="NCBI Taxonomy" id="631"/>
    <lineage>
        <taxon>Bacteria</taxon>
        <taxon>Pseudomonadati</taxon>
        <taxon>Pseudomonadota</taxon>
        <taxon>Gammaproteobacteria</taxon>
        <taxon>Enterobacterales</taxon>
        <taxon>Yersiniaceae</taxon>
        <taxon>Yersinia</taxon>
    </lineage>
</organism>
<dbReference type="EMBL" id="CPZJ01000031">
    <property type="protein sequence ID" value="CNG73064.1"/>
    <property type="molecule type" value="Genomic_DNA"/>
</dbReference>